<dbReference type="Proteomes" id="UP000054007">
    <property type="component" value="Unassembled WGS sequence"/>
</dbReference>
<evidence type="ECO:0000313" key="2">
    <source>
        <dbReference type="Proteomes" id="UP000054007"/>
    </source>
</evidence>
<organism evidence="1 2">
    <name type="scientific">Cylindrobasidium torrendii FP15055 ss-10</name>
    <dbReference type="NCBI Taxonomy" id="1314674"/>
    <lineage>
        <taxon>Eukaryota</taxon>
        <taxon>Fungi</taxon>
        <taxon>Dikarya</taxon>
        <taxon>Basidiomycota</taxon>
        <taxon>Agaricomycotina</taxon>
        <taxon>Agaricomycetes</taxon>
        <taxon>Agaricomycetidae</taxon>
        <taxon>Agaricales</taxon>
        <taxon>Marasmiineae</taxon>
        <taxon>Physalacriaceae</taxon>
        <taxon>Cylindrobasidium</taxon>
    </lineage>
</organism>
<gene>
    <name evidence="1" type="ORF">CYLTODRAFT_454208</name>
</gene>
<sequence length="127" mass="14448">MSIDMSFYFLSLSRSSFPILDKLDINNELSSDIDLFPWFVVDICLLDTVARLLPGSEVPLKTFRLAFNMSYYSQMVQKEYDDWVEGAMGSATIQQLATMKRNGQYEGSAISAVYTLFDHEGKTFSLI</sequence>
<reference evidence="1 2" key="1">
    <citation type="journal article" date="2015" name="Fungal Genet. Biol.">
        <title>Evolution of novel wood decay mechanisms in Agaricales revealed by the genome sequences of Fistulina hepatica and Cylindrobasidium torrendii.</title>
        <authorList>
            <person name="Floudas D."/>
            <person name="Held B.W."/>
            <person name="Riley R."/>
            <person name="Nagy L.G."/>
            <person name="Koehler G."/>
            <person name="Ransdell A.S."/>
            <person name="Younus H."/>
            <person name="Chow J."/>
            <person name="Chiniquy J."/>
            <person name="Lipzen A."/>
            <person name="Tritt A."/>
            <person name="Sun H."/>
            <person name="Haridas S."/>
            <person name="LaButti K."/>
            <person name="Ohm R.A."/>
            <person name="Kues U."/>
            <person name="Blanchette R.A."/>
            <person name="Grigoriev I.V."/>
            <person name="Minto R.E."/>
            <person name="Hibbett D.S."/>
        </authorList>
    </citation>
    <scope>NUCLEOTIDE SEQUENCE [LARGE SCALE GENOMIC DNA]</scope>
    <source>
        <strain evidence="1 2">FP15055 ss-10</strain>
    </source>
</reference>
<accession>A0A0D7BB10</accession>
<proteinExistence type="predicted"/>
<dbReference type="EMBL" id="KN880519">
    <property type="protein sequence ID" value="KIY67703.1"/>
    <property type="molecule type" value="Genomic_DNA"/>
</dbReference>
<dbReference type="AlphaFoldDB" id="A0A0D7BB10"/>
<name>A0A0D7BB10_9AGAR</name>
<evidence type="ECO:0000313" key="1">
    <source>
        <dbReference type="EMBL" id="KIY67703.1"/>
    </source>
</evidence>
<protein>
    <submittedName>
        <fullName evidence="1">Uncharacterized protein</fullName>
    </submittedName>
</protein>
<keyword evidence="2" id="KW-1185">Reference proteome</keyword>